<evidence type="ECO:0000313" key="12">
    <source>
        <dbReference type="EMBL" id="TDO22615.1"/>
    </source>
</evidence>
<dbReference type="EMBL" id="SNWM01000002">
    <property type="protein sequence ID" value="TDO22615.1"/>
    <property type="molecule type" value="Genomic_DNA"/>
</dbReference>
<dbReference type="GO" id="GO:0043137">
    <property type="term" value="P:DNA replication, removal of RNA primer"/>
    <property type="evidence" value="ECO:0007669"/>
    <property type="project" value="TreeGrafter"/>
</dbReference>
<evidence type="ECO:0000256" key="5">
    <source>
        <dbReference type="ARBA" id="ARBA00012180"/>
    </source>
</evidence>
<keyword evidence="8" id="KW-0255">Endonuclease</keyword>
<dbReference type="GO" id="GO:0046872">
    <property type="term" value="F:metal ion binding"/>
    <property type="evidence" value="ECO:0007669"/>
    <property type="project" value="UniProtKB-KW"/>
</dbReference>
<name>A0A4R6IKZ0_9SPHI</name>
<dbReference type="GO" id="GO:0003676">
    <property type="term" value="F:nucleic acid binding"/>
    <property type="evidence" value="ECO:0007669"/>
    <property type="project" value="InterPro"/>
</dbReference>
<dbReference type="PANTHER" id="PTHR10642">
    <property type="entry name" value="RIBONUCLEASE H1"/>
    <property type="match status" value="1"/>
</dbReference>
<organism evidence="12 13">
    <name type="scientific">Pedobacter duraquae</name>
    <dbReference type="NCBI Taxonomy" id="425511"/>
    <lineage>
        <taxon>Bacteria</taxon>
        <taxon>Pseudomonadati</taxon>
        <taxon>Bacteroidota</taxon>
        <taxon>Sphingobacteriia</taxon>
        <taxon>Sphingobacteriales</taxon>
        <taxon>Sphingobacteriaceae</taxon>
        <taxon>Pedobacter</taxon>
    </lineage>
</organism>
<dbReference type="AlphaFoldDB" id="A0A4R6IKZ0"/>
<dbReference type="InterPro" id="IPR012337">
    <property type="entry name" value="RNaseH-like_sf"/>
</dbReference>
<dbReference type="EC" id="3.1.26.4" evidence="5"/>
<dbReference type="InterPro" id="IPR036397">
    <property type="entry name" value="RNaseH_sf"/>
</dbReference>
<evidence type="ECO:0000256" key="10">
    <source>
        <dbReference type="ARBA" id="ARBA00022842"/>
    </source>
</evidence>
<sequence length="157" mass="17541">MIEIYTDGAASGNPGPGGYGVILRSGIHYKELSGGFRMTTNNRMELLAVIVGLNSIKTPGAQVMVFSDSKYVVDSVEKKWVFGWVKKGFKDKKNKDLWIRFLDVYKKHQVAFTWIKGHNAHPENERCDVLAVAASKNKAALAIDHEFEAEKNRATLL</sequence>
<keyword evidence="9" id="KW-0378">Hydrolase</keyword>
<dbReference type="Gene3D" id="3.30.420.10">
    <property type="entry name" value="Ribonuclease H-like superfamily/Ribonuclease H"/>
    <property type="match status" value="1"/>
</dbReference>
<dbReference type="Proteomes" id="UP000295499">
    <property type="component" value="Unassembled WGS sequence"/>
</dbReference>
<dbReference type="GO" id="GO:0004523">
    <property type="term" value="F:RNA-DNA hybrid ribonuclease activity"/>
    <property type="evidence" value="ECO:0007669"/>
    <property type="project" value="UniProtKB-EC"/>
</dbReference>
<evidence type="ECO:0000256" key="6">
    <source>
        <dbReference type="ARBA" id="ARBA00022722"/>
    </source>
</evidence>
<dbReference type="OrthoDB" id="7845843at2"/>
<keyword evidence="6" id="KW-0540">Nuclease</keyword>
<gene>
    <name evidence="12" type="ORF">CLV32_1593</name>
</gene>
<accession>A0A4R6IKZ0</accession>
<evidence type="ECO:0000256" key="8">
    <source>
        <dbReference type="ARBA" id="ARBA00022759"/>
    </source>
</evidence>
<protein>
    <recommendedName>
        <fullName evidence="5">ribonuclease H</fullName>
        <ecNumber evidence="5">3.1.26.4</ecNumber>
    </recommendedName>
</protein>
<evidence type="ECO:0000256" key="7">
    <source>
        <dbReference type="ARBA" id="ARBA00022723"/>
    </source>
</evidence>
<dbReference type="NCBIfam" id="NF001236">
    <property type="entry name" value="PRK00203.1"/>
    <property type="match status" value="1"/>
</dbReference>
<keyword evidence="7" id="KW-0479">Metal-binding</keyword>
<evidence type="ECO:0000256" key="9">
    <source>
        <dbReference type="ARBA" id="ARBA00022801"/>
    </source>
</evidence>
<dbReference type="Pfam" id="PF00075">
    <property type="entry name" value="RNase_H"/>
    <property type="match status" value="1"/>
</dbReference>
<evidence type="ECO:0000259" key="11">
    <source>
        <dbReference type="PROSITE" id="PS50879"/>
    </source>
</evidence>
<feature type="domain" description="RNase H type-1" evidence="11">
    <location>
        <begin position="1"/>
        <end position="136"/>
    </location>
</feature>
<keyword evidence="10" id="KW-0460">Magnesium</keyword>
<keyword evidence="13" id="KW-1185">Reference proteome</keyword>
<reference evidence="12 13" key="1">
    <citation type="submission" date="2019-03" db="EMBL/GenBank/DDBJ databases">
        <title>Genomic Encyclopedia of Archaeal and Bacterial Type Strains, Phase II (KMG-II): from individual species to whole genera.</title>
        <authorList>
            <person name="Goeker M."/>
        </authorList>
    </citation>
    <scope>NUCLEOTIDE SEQUENCE [LARGE SCALE GENOMIC DNA]</scope>
    <source>
        <strain evidence="12 13">DSM 19034</strain>
    </source>
</reference>
<dbReference type="RefSeq" id="WP_133554117.1">
    <property type="nucleotide sequence ID" value="NZ_SNWM01000002.1"/>
</dbReference>
<evidence type="ECO:0000256" key="2">
    <source>
        <dbReference type="ARBA" id="ARBA00001946"/>
    </source>
</evidence>
<dbReference type="InterPro" id="IPR002156">
    <property type="entry name" value="RNaseH_domain"/>
</dbReference>
<dbReference type="InterPro" id="IPR050092">
    <property type="entry name" value="RNase_H"/>
</dbReference>
<comment type="cofactor">
    <cofactor evidence="2">
        <name>Mg(2+)</name>
        <dbReference type="ChEBI" id="CHEBI:18420"/>
    </cofactor>
</comment>
<evidence type="ECO:0000256" key="1">
    <source>
        <dbReference type="ARBA" id="ARBA00000077"/>
    </source>
</evidence>
<comment type="caution">
    <text evidence="12">The sequence shown here is derived from an EMBL/GenBank/DDBJ whole genome shotgun (WGS) entry which is preliminary data.</text>
</comment>
<comment type="subunit">
    <text evidence="4">Monomer.</text>
</comment>
<dbReference type="InterPro" id="IPR022892">
    <property type="entry name" value="RNaseHI"/>
</dbReference>
<dbReference type="SUPFAM" id="SSF53098">
    <property type="entry name" value="Ribonuclease H-like"/>
    <property type="match status" value="1"/>
</dbReference>
<evidence type="ECO:0000256" key="3">
    <source>
        <dbReference type="ARBA" id="ARBA00005300"/>
    </source>
</evidence>
<comment type="catalytic activity">
    <reaction evidence="1">
        <text>Endonucleolytic cleavage to 5'-phosphomonoester.</text>
        <dbReference type="EC" id="3.1.26.4"/>
    </reaction>
</comment>
<evidence type="ECO:0000256" key="4">
    <source>
        <dbReference type="ARBA" id="ARBA00011245"/>
    </source>
</evidence>
<proteinExistence type="inferred from homology"/>
<dbReference type="PANTHER" id="PTHR10642:SF26">
    <property type="entry name" value="RIBONUCLEASE H1"/>
    <property type="match status" value="1"/>
</dbReference>
<dbReference type="CDD" id="cd09278">
    <property type="entry name" value="RNase_HI_prokaryote_like"/>
    <property type="match status" value="1"/>
</dbReference>
<evidence type="ECO:0000313" key="13">
    <source>
        <dbReference type="Proteomes" id="UP000295499"/>
    </source>
</evidence>
<dbReference type="PROSITE" id="PS50879">
    <property type="entry name" value="RNASE_H_1"/>
    <property type="match status" value="1"/>
</dbReference>
<comment type="similarity">
    <text evidence="3">Belongs to the RNase H family.</text>
</comment>